<keyword evidence="2" id="KW-1185">Reference proteome</keyword>
<dbReference type="AlphaFoldDB" id="A0A9W4T956"/>
<gene>
    <name evidence="1" type="ORF">FWILDA_LOCUS17861</name>
</gene>
<dbReference type="Proteomes" id="UP001153678">
    <property type="component" value="Unassembled WGS sequence"/>
</dbReference>
<dbReference type="OrthoDB" id="2365584at2759"/>
<evidence type="ECO:0000313" key="1">
    <source>
        <dbReference type="EMBL" id="CAI2197006.1"/>
    </source>
</evidence>
<protein>
    <submittedName>
        <fullName evidence="1">7463_t:CDS:1</fullName>
    </submittedName>
</protein>
<organism evidence="1 2">
    <name type="scientific">Funneliformis geosporum</name>
    <dbReference type="NCBI Taxonomy" id="1117311"/>
    <lineage>
        <taxon>Eukaryota</taxon>
        <taxon>Fungi</taxon>
        <taxon>Fungi incertae sedis</taxon>
        <taxon>Mucoromycota</taxon>
        <taxon>Glomeromycotina</taxon>
        <taxon>Glomeromycetes</taxon>
        <taxon>Glomerales</taxon>
        <taxon>Glomeraceae</taxon>
        <taxon>Funneliformis</taxon>
    </lineage>
</organism>
<sequence>QEEVAIIYHVEGWNNVEAVFTDTQYSMEKPCDQHNLTCIYLGNI</sequence>
<feature type="non-terminal residue" evidence="1">
    <location>
        <position position="1"/>
    </location>
</feature>
<evidence type="ECO:0000313" key="2">
    <source>
        <dbReference type="Proteomes" id="UP001153678"/>
    </source>
</evidence>
<feature type="non-terminal residue" evidence="1">
    <location>
        <position position="44"/>
    </location>
</feature>
<name>A0A9W4T956_9GLOM</name>
<proteinExistence type="predicted"/>
<comment type="caution">
    <text evidence="1">The sequence shown here is derived from an EMBL/GenBank/DDBJ whole genome shotgun (WGS) entry which is preliminary data.</text>
</comment>
<dbReference type="EMBL" id="CAMKVN010015420">
    <property type="protein sequence ID" value="CAI2197006.1"/>
    <property type="molecule type" value="Genomic_DNA"/>
</dbReference>
<accession>A0A9W4T956</accession>
<reference evidence="1" key="1">
    <citation type="submission" date="2022-08" db="EMBL/GenBank/DDBJ databases">
        <authorList>
            <person name="Kallberg Y."/>
            <person name="Tangrot J."/>
            <person name="Rosling A."/>
        </authorList>
    </citation>
    <scope>NUCLEOTIDE SEQUENCE</scope>
    <source>
        <strain evidence="1">Wild A</strain>
    </source>
</reference>